<dbReference type="EMBL" id="JBGFUD010010859">
    <property type="protein sequence ID" value="MFH4983029.1"/>
    <property type="molecule type" value="Genomic_DNA"/>
</dbReference>
<dbReference type="Proteomes" id="UP001608902">
    <property type="component" value="Unassembled WGS sequence"/>
</dbReference>
<comment type="caution">
    <text evidence="1">The sequence shown here is derived from an EMBL/GenBank/DDBJ whole genome shotgun (WGS) entry which is preliminary data.</text>
</comment>
<protein>
    <submittedName>
        <fullName evidence="1">Uncharacterized protein</fullName>
    </submittedName>
</protein>
<proteinExistence type="predicted"/>
<keyword evidence="2" id="KW-1185">Reference proteome</keyword>
<gene>
    <name evidence="1" type="ORF">AB6A40_009738</name>
</gene>
<evidence type="ECO:0000313" key="1">
    <source>
        <dbReference type="EMBL" id="MFH4983029.1"/>
    </source>
</evidence>
<sequence length="122" mass="14596">MRFVFVRVIDVKFYIIRIHLRIDGARYQGWKIIHTKNRNKGPVILSCWALRLDKIVSVEDWKITDFIVFPDKRDNLTATSQHCASVNSLAEMYLDKVENHSEDDCTDYREEKIRVVRRLERK</sequence>
<accession>A0ABD6F051</accession>
<reference evidence="1 2" key="1">
    <citation type="submission" date="2024-08" db="EMBL/GenBank/DDBJ databases">
        <title>Gnathostoma spinigerum genome.</title>
        <authorList>
            <person name="Gonzalez-Bertolin B."/>
            <person name="Monzon S."/>
            <person name="Zaballos A."/>
            <person name="Jimenez P."/>
            <person name="Dekumyoy P."/>
            <person name="Varona S."/>
            <person name="Cuesta I."/>
            <person name="Sumanam S."/>
            <person name="Adisakwattana P."/>
            <person name="Gasser R.B."/>
            <person name="Hernandez-Gonzalez A."/>
            <person name="Young N.D."/>
            <person name="Perteguer M.J."/>
        </authorList>
    </citation>
    <scope>NUCLEOTIDE SEQUENCE [LARGE SCALE GENOMIC DNA]</scope>
    <source>
        <strain evidence="1">AL3</strain>
        <tissue evidence="1">Liver</tissue>
    </source>
</reference>
<organism evidence="1 2">
    <name type="scientific">Gnathostoma spinigerum</name>
    <dbReference type="NCBI Taxonomy" id="75299"/>
    <lineage>
        <taxon>Eukaryota</taxon>
        <taxon>Metazoa</taxon>
        <taxon>Ecdysozoa</taxon>
        <taxon>Nematoda</taxon>
        <taxon>Chromadorea</taxon>
        <taxon>Rhabditida</taxon>
        <taxon>Spirurina</taxon>
        <taxon>Gnathostomatomorpha</taxon>
        <taxon>Gnathostomatoidea</taxon>
        <taxon>Gnathostomatidae</taxon>
        <taxon>Gnathostoma</taxon>
    </lineage>
</organism>
<name>A0ABD6F051_9BILA</name>
<dbReference type="AlphaFoldDB" id="A0ABD6F051"/>
<evidence type="ECO:0000313" key="2">
    <source>
        <dbReference type="Proteomes" id="UP001608902"/>
    </source>
</evidence>